<name>A0A7L4YJU2_9ACTN</name>
<evidence type="ECO:0000256" key="1">
    <source>
        <dbReference type="SAM" id="MobiDB-lite"/>
    </source>
</evidence>
<dbReference type="AlphaFoldDB" id="A0A7L4YJU2"/>
<proteinExistence type="predicted"/>
<feature type="transmembrane region" description="Helical" evidence="2">
    <location>
        <begin position="99"/>
        <end position="119"/>
    </location>
</feature>
<dbReference type="InterPro" id="IPR058484">
    <property type="entry name" value="DUF8171"/>
</dbReference>
<keyword evidence="4" id="KW-0132">Cell division</keyword>
<protein>
    <submittedName>
        <fullName evidence="4">Cell division protein FtsQ</fullName>
    </submittedName>
</protein>
<dbReference type="EMBL" id="CP047156">
    <property type="protein sequence ID" value="QHB99534.1"/>
    <property type="molecule type" value="Genomic_DNA"/>
</dbReference>
<feature type="region of interest" description="Disordered" evidence="1">
    <location>
        <begin position="305"/>
        <end position="329"/>
    </location>
</feature>
<keyword evidence="5" id="KW-1185">Reference proteome</keyword>
<gene>
    <name evidence="4" type="ORF">EK0264_04030</name>
</gene>
<dbReference type="RefSeq" id="WP_159543202.1">
    <property type="nucleotide sequence ID" value="NZ_CP047156.1"/>
</dbReference>
<accession>A0A7L4YJU2</accession>
<dbReference type="GO" id="GO:0051301">
    <property type="term" value="P:cell division"/>
    <property type="evidence" value="ECO:0007669"/>
    <property type="project" value="UniProtKB-KW"/>
</dbReference>
<evidence type="ECO:0000256" key="2">
    <source>
        <dbReference type="SAM" id="Phobius"/>
    </source>
</evidence>
<keyword evidence="2" id="KW-0472">Membrane</keyword>
<feature type="domain" description="DUF8171" evidence="3">
    <location>
        <begin position="27"/>
        <end position="304"/>
    </location>
</feature>
<dbReference type="InParanoid" id="A0A7L4YJU2"/>
<feature type="transmembrane region" description="Helical" evidence="2">
    <location>
        <begin position="178"/>
        <end position="203"/>
    </location>
</feature>
<dbReference type="KEGG" id="eke:EK0264_04030"/>
<feature type="transmembrane region" description="Helical" evidence="2">
    <location>
        <begin position="276"/>
        <end position="296"/>
    </location>
</feature>
<dbReference type="Proteomes" id="UP000463857">
    <property type="component" value="Chromosome"/>
</dbReference>
<evidence type="ECO:0000313" key="4">
    <source>
        <dbReference type="EMBL" id="QHB99534.1"/>
    </source>
</evidence>
<feature type="transmembrane region" description="Helical" evidence="2">
    <location>
        <begin position="58"/>
        <end position="79"/>
    </location>
</feature>
<feature type="transmembrane region" description="Helical" evidence="2">
    <location>
        <begin position="26"/>
        <end position="46"/>
    </location>
</feature>
<organism evidence="4 5">
    <name type="scientific">Epidermidibacterium keratini</name>
    <dbReference type="NCBI Taxonomy" id="1891644"/>
    <lineage>
        <taxon>Bacteria</taxon>
        <taxon>Bacillati</taxon>
        <taxon>Actinomycetota</taxon>
        <taxon>Actinomycetes</taxon>
        <taxon>Sporichthyales</taxon>
        <taxon>Sporichthyaceae</taxon>
        <taxon>Epidermidibacterium</taxon>
    </lineage>
</organism>
<feature type="transmembrane region" description="Helical" evidence="2">
    <location>
        <begin position="128"/>
        <end position="149"/>
    </location>
</feature>
<dbReference type="OrthoDB" id="512563at2"/>
<sequence length="329" mass="35098">MSIPDAANDFRGRLTGGDSLSGSQKLMILVLSMTLYGVGDLVCQIIPAIEAGPFDIGVSYFSFIAVVLAALLNPFWVAIGAPLGELVFSDMLLGDFGGFTELEGFLQTALAIFVAGTLIKDPRNLKQLAIAPVVMVLVDKLTGGVVDILKVVVGVDPDTLEEADGLISTLLFMEGADIVITVILSGIIFGSIPTMWLTPRLYGKIEPIMGLRPRDPQNPPKMRGPWGVSIWVVGALVFLVAGAITMFAAWEEFVGREGIGALGAFEPDFREQFGDFYLWIAILIAAAVGCAAFLALRAVQSKRRTPVESGSSTRRTPVESDSSDEARTG</sequence>
<keyword evidence="2" id="KW-1133">Transmembrane helix</keyword>
<reference evidence="4 5" key="1">
    <citation type="journal article" date="2018" name="Int. J. Syst. Evol. Microbiol.">
        <title>Epidermidibacterium keratini gen. nov., sp. nov., a member of the family Sporichthyaceae, isolated from keratin epidermis.</title>
        <authorList>
            <person name="Lee D.G."/>
            <person name="Trujillo M.E."/>
            <person name="Kang S."/>
            <person name="Nam J.J."/>
            <person name="Kim Y.J."/>
        </authorList>
    </citation>
    <scope>NUCLEOTIDE SEQUENCE [LARGE SCALE GENOMIC DNA]</scope>
    <source>
        <strain evidence="4 5">EPI-7</strain>
    </source>
</reference>
<evidence type="ECO:0000313" key="5">
    <source>
        <dbReference type="Proteomes" id="UP000463857"/>
    </source>
</evidence>
<keyword evidence="2" id="KW-0812">Transmembrane</keyword>
<feature type="transmembrane region" description="Helical" evidence="2">
    <location>
        <begin position="224"/>
        <end position="250"/>
    </location>
</feature>
<keyword evidence="4" id="KW-0131">Cell cycle</keyword>
<evidence type="ECO:0000259" key="3">
    <source>
        <dbReference type="Pfam" id="PF26509"/>
    </source>
</evidence>
<dbReference type="Pfam" id="PF26509">
    <property type="entry name" value="DUF8171"/>
    <property type="match status" value="1"/>
</dbReference>